<protein>
    <submittedName>
        <fullName evidence="1">Uncharacterized protein</fullName>
    </submittedName>
</protein>
<sequence>MVQDKGKVFRAKAKECINLFSNEGLHDFYVRESIQHLKRLIKVSLSVEHFESSIWLFDPNLTHDPKLAPLHMTGSLIDIDELIDIVH</sequence>
<comment type="caution">
    <text evidence="1">The sequence shown here is derived from an EMBL/GenBank/DDBJ whole genome shotgun (WGS) entry which is preliminary data.</text>
</comment>
<organism evidence="1 2">
    <name type="scientific">Dendrobium chrysotoxum</name>
    <name type="common">Orchid</name>
    <dbReference type="NCBI Taxonomy" id="161865"/>
    <lineage>
        <taxon>Eukaryota</taxon>
        <taxon>Viridiplantae</taxon>
        <taxon>Streptophyta</taxon>
        <taxon>Embryophyta</taxon>
        <taxon>Tracheophyta</taxon>
        <taxon>Spermatophyta</taxon>
        <taxon>Magnoliopsida</taxon>
        <taxon>Liliopsida</taxon>
        <taxon>Asparagales</taxon>
        <taxon>Orchidaceae</taxon>
        <taxon>Epidendroideae</taxon>
        <taxon>Malaxideae</taxon>
        <taxon>Dendrobiinae</taxon>
        <taxon>Dendrobium</taxon>
    </lineage>
</organism>
<name>A0AAV7GMM2_DENCH</name>
<reference evidence="1 2" key="1">
    <citation type="journal article" date="2021" name="Hortic Res">
        <title>Chromosome-scale assembly of the Dendrobium chrysotoxum genome enhances the understanding of orchid evolution.</title>
        <authorList>
            <person name="Zhang Y."/>
            <person name="Zhang G.Q."/>
            <person name="Zhang D."/>
            <person name="Liu X.D."/>
            <person name="Xu X.Y."/>
            <person name="Sun W.H."/>
            <person name="Yu X."/>
            <person name="Zhu X."/>
            <person name="Wang Z.W."/>
            <person name="Zhao X."/>
            <person name="Zhong W.Y."/>
            <person name="Chen H."/>
            <person name="Yin W.L."/>
            <person name="Huang T."/>
            <person name="Niu S.C."/>
            <person name="Liu Z.J."/>
        </authorList>
    </citation>
    <scope>NUCLEOTIDE SEQUENCE [LARGE SCALE GENOMIC DNA]</scope>
    <source>
        <strain evidence="1">Lindl</strain>
    </source>
</reference>
<dbReference type="EMBL" id="JAGFBR010000008">
    <property type="protein sequence ID" value="KAH0463080.1"/>
    <property type="molecule type" value="Genomic_DNA"/>
</dbReference>
<evidence type="ECO:0000313" key="2">
    <source>
        <dbReference type="Proteomes" id="UP000775213"/>
    </source>
</evidence>
<keyword evidence="2" id="KW-1185">Reference proteome</keyword>
<accession>A0AAV7GMM2</accession>
<gene>
    <name evidence="1" type="ORF">IEQ34_007662</name>
</gene>
<dbReference type="AlphaFoldDB" id="A0AAV7GMM2"/>
<evidence type="ECO:0000313" key="1">
    <source>
        <dbReference type="EMBL" id="KAH0463080.1"/>
    </source>
</evidence>
<dbReference type="Proteomes" id="UP000775213">
    <property type="component" value="Unassembled WGS sequence"/>
</dbReference>
<proteinExistence type="predicted"/>